<evidence type="ECO:0000256" key="1">
    <source>
        <dbReference type="ARBA" id="ARBA00034117"/>
    </source>
</evidence>
<feature type="domain" description="LXG" evidence="2">
    <location>
        <begin position="1"/>
        <end position="227"/>
    </location>
</feature>
<dbReference type="EMBL" id="CCDP010000002">
    <property type="protein sequence ID" value="CDQ41148.1"/>
    <property type="molecule type" value="Genomic_DNA"/>
</dbReference>
<dbReference type="InterPro" id="IPR006829">
    <property type="entry name" value="LXG_dom"/>
</dbReference>
<evidence type="ECO:0000313" key="4">
    <source>
        <dbReference type="Proteomes" id="UP000028875"/>
    </source>
</evidence>
<evidence type="ECO:0000313" key="3">
    <source>
        <dbReference type="EMBL" id="CDQ41148.1"/>
    </source>
</evidence>
<comment type="similarity">
    <text evidence="1">In the N-terminal section; belongs to the LXG family.</text>
</comment>
<proteinExistence type="inferred from homology"/>
<accession>A0A024QF29</accession>
<reference evidence="3 4" key="1">
    <citation type="submission" date="2014-03" db="EMBL/GenBank/DDBJ databases">
        <authorList>
            <person name="Urmite Genomes U."/>
        </authorList>
    </citation>
    <scope>NUCLEOTIDE SEQUENCE [LARGE SCALE GENOMIC DNA]</scope>
    <source>
        <strain evidence="3 4">Vm-5</strain>
    </source>
</reference>
<dbReference type="eggNOG" id="COG5444">
    <property type="taxonomic scope" value="Bacteria"/>
</dbReference>
<protein>
    <recommendedName>
        <fullName evidence="2">LXG domain-containing protein</fullName>
    </recommendedName>
</protein>
<reference evidence="4" key="2">
    <citation type="submission" date="2014-05" db="EMBL/GenBank/DDBJ databases">
        <title>Draft genome sequence of Virgibacillus massiliensis Vm-5.</title>
        <authorList>
            <person name="Khelaifia S."/>
            <person name="Croce O."/>
            <person name="Lagier J.C."/>
            <person name="Raoult D."/>
        </authorList>
    </citation>
    <scope>NUCLEOTIDE SEQUENCE [LARGE SCALE GENOMIC DNA]</scope>
    <source>
        <strain evidence="4">Vm-5</strain>
    </source>
</reference>
<organism evidence="3 4">
    <name type="scientific">Virgibacillus massiliensis</name>
    <dbReference type="NCBI Taxonomy" id="1462526"/>
    <lineage>
        <taxon>Bacteria</taxon>
        <taxon>Bacillati</taxon>
        <taxon>Bacillota</taxon>
        <taxon>Bacilli</taxon>
        <taxon>Bacillales</taxon>
        <taxon>Bacillaceae</taxon>
        <taxon>Virgibacillus</taxon>
    </lineage>
</organism>
<keyword evidence="4" id="KW-1185">Reference proteome</keyword>
<dbReference type="PROSITE" id="PS51756">
    <property type="entry name" value="LXG"/>
    <property type="match status" value="1"/>
</dbReference>
<evidence type="ECO:0000259" key="2">
    <source>
        <dbReference type="PROSITE" id="PS51756"/>
    </source>
</evidence>
<dbReference type="STRING" id="1462526.BN990_03503"/>
<dbReference type="RefSeq" id="WP_038245834.1">
    <property type="nucleotide sequence ID" value="NZ_BNER01000007.1"/>
</dbReference>
<dbReference type="Proteomes" id="UP000028875">
    <property type="component" value="Unassembled WGS sequence"/>
</dbReference>
<comment type="caution">
    <text evidence="3">The sequence shown here is derived from an EMBL/GenBank/DDBJ whole genome shotgun (WGS) entry which is preliminary data.</text>
</comment>
<dbReference type="AlphaFoldDB" id="A0A024QF29"/>
<dbReference type="Pfam" id="PF04740">
    <property type="entry name" value="LXG"/>
    <property type="match status" value="1"/>
</dbReference>
<name>A0A024QF29_9BACI</name>
<dbReference type="OrthoDB" id="3261089at2"/>
<sequence length="227" mass="25984">MKIIDIQTLNSNISEMQHTIHQIQKQLHPVSQAVQQIASLNDALKGKGASAIRSFYEDVHQPFLAFMDNFLTSYDQMLNQIKDTVHSFEPATDGFVRQSFLEQDLEEGLKQLENVTQGLTDNVNRELTKIQDIISLPHLDDMDLLTSIHQAKNKKNEMIEQLYALDSSQLRALEPMMHELSMMTNYLSEMQETFHADKGAVTTYDPTTLDKLTYYQEVVEANSTKTE</sequence>
<gene>
    <name evidence="3" type="ORF">BN990_03503</name>
</gene>